<evidence type="ECO:0000256" key="2">
    <source>
        <dbReference type="ARBA" id="ARBA00023143"/>
    </source>
</evidence>
<proteinExistence type="inferred from homology"/>
<evidence type="ECO:0000256" key="3">
    <source>
        <dbReference type="RuleBase" id="RU362073"/>
    </source>
</evidence>
<reference evidence="6 7" key="1">
    <citation type="submission" date="2016-02" db="EMBL/GenBank/DDBJ databases">
        <authorList>
            <person name="Wen L."/>
            <person name="He K."/>
            <person name="Yang H."/>
        </authorList>
    </citation>
    <scope>NUCLEOTIDE SEQUENCE [LARGE SCALE GENOMIC DNA]</scope>
    <source>
        <strain evidence="6">ShG14-8</strain>
    </source>
</reference>
<comment type="caution">
    <text evidence="6">The sequence shown here is derived from an EMBL/GenBank/DDBJ whole genome shotgun (WGS) entry which is preliminary data.</text>
</comment>
<dbReference type="Gene3D" id="6.10.10.10">
    <property type="entry name" value="Flagellar export chaperone, C-terminal domain"/>
    <property type="match status" value="1"/>
</dbReference>
<evidence type="ECO:0000313" key="7">
    <source>
        <dbReference type="Proteomes" id="UP000070578"/>
    </source>
</evidence>
<feature type="domain" description="Flagellin C-terminal" evidence="5">
    <location>
        <begin position="154"/>
        <end position="237"/>
    </location>
</feature>
<accession>A0A139BXH4</accession>
<evidence type="ECO:0000313" key="6">
    <source>
        <dbReference type="EMBL" id="KXS33707.1"/>
    </source>
</evidence>
<evidence type="ECO:0000259" key="5">
    <source>
        <dbReference type="Pfam" id="PF00700"/>
    </source>
</evidence>
<dbReference type="InterPro" id="IPR001492">
    <property type="entry name" value="Flagellin"/>
</dbReference>
<organism evidence="6 7">
    <name type="scientific">Candidatus Gallionella acididurans</name>
    <dbReference type="NCBI Taxonomy" id="1796491"/>
    <lineage>
        <taxon>Bacteria</taxon>
        <taxon>Pseudomonadati</taxon>
        <taxon>Pseudomonadota</taxon>
        <taxon>Betaproteobacteria</taxon>
        <taxon>Nitrosomonadales</taxon>
        <taxon>Gallionellaceae</taxon>
        <taxon>Gallionella</taxon>
    </lineage>
</organism>
<dbReference type="InterPro" id="IPR001029">
    <property type="entry name" value="Flagellin_N"/>
</dbReference>
<keyword evidence="3" id="KW-0964">Secreted</keyword>
<keyword evidence="2 3" id="KW-0975">Bacterial flagellum</keyword>
<dbReference type="Pfam" id="PF00700">
    <property type="entry name" value="Flagellin_C"/>
    <property type="match status" value="1"/>
</dbReference>
<gene>
    <name evidence="6" type="ORF">AWT59_0097</name>
</gene>
<dbReference type="InterPro" id="IPR046358">
    <property type="entry name" value="Flagellin_C"/>
</dbReference>
<dbReference type="PATRIC" id="fig|1796491.3.peg.107"/>
<dbReference type="GO" id="GO:0005576">
    <property type="term" value="C:extracellular region"/>
    <property type="evidence" value="ECO:0007669"/>
    <property type="project" value="UniProtKB-SubCell"/>
</dbReference>
<dbReference type="Proteomes" id="UP000070578">
    <property type="component" value="Unassembled WGS sequence"/>
</dbReference>
<evidence type="ECO:0000259" key="4">
    <source>
        <dbReference type="Pfam" id="PF00669"/>
    </source>
</evidence>
<protein>
    <recommendedName>
        <fullName evidence="3">Flagellin</fullName>
    </recommendedName>
</protein>
<dbReference type="AlphaFoldDB" id="A0A139BXH4"/>
<comment type="function">
    <text evidence="3">Flagellin is the subunit protein which polymerizes to form the filaments of bacterial flagella.</text>
</comment>
<sequence>MAQVINTNVAALFAGAALNVSANALRTAQEQLSSGLRINSVADDPTGLGIATKYDSQINGTNIAIQNANNGISTAQINDGYGAQMTANLQRLYQIAVQLGGTASGPETTALLAENARIAGLTTATGAVVVNGSGGTVTGVGVAIAAPTSVTVAGISADITAVTNSRQLFGADIATFNSAVAVMQTTSVNLSASYSRIMDTDYAAATTAMTRNNILQQAGTAVLAQANQTPNTVMTLLR</sequence>
<name>A0A139BXH4_9PROT</name>
<keyword evidence="6" id="KW-0969">Cilium</keyword>
<dbReference type="Gene3D" id="1.20.1330.10">
    <property type="entry name" value="f41 fragment of flagellin, N-terminal domain"/>
    <property type="match status" value="1"/>
</dbReference>
<dbReference type="InterPro" id="IPR042187">
    <property type="entry name" value="Flagellin_C_sub2"/>
</dbReference>
<dbReference type="GO" id="GO:0009288">
    <property type="term" value="C:bacterial-type flagellum"/>
    <property type="evidence" value="ECO:0007669"/>
    <property type="project" value="UniProtKB-SubCell"/>
</dbReference>
<evidence type="ECO:0000256" key="1">
    <source>
        <dbReference type="ARBA" id="ARBA00005709"/>
    </source>
</evidence>
<keyword evidence="6" id="KW-0966">Cell projection</keyword>
<dbReference type="Pfam" id="PF00669">
    <property type="entry name" value="Flagellin_N"/>
    <property type="match status" value="1"/>
</dbReference>
<comment type="similarity">
    <text evidence="1 3">Belongs to the bacterial flagellin family.</text>
</comment>
<dbReference type="GO" id="GO:0005198">
    <property type="term" value="F:structural molecule activity"/>
    <property type="evidence" value="ECO:0007669"/>
    <property type="project" value="UniProtKB-UniRule"/>
</dbReference>
<comment type="subcellular location">
    <subcellularLocation>
        <location evidence="3">Secreted</location>
    </subcellularLocation>
    <subcellularLocation>
        <location evidence="3">Bacterial flagellum</location>
    </subcellularLocation>
</comment>
<dbReference type="PANTHER" id="PTHR42792">
    <property type="entry name" value="FLAGELLIN"/>
    <property type="match status" value="1"/>
</dbReference>
<keyword evidence="6" id="KW-0282">Flagellum</keyword>
<reference evidence="6 7" key="2">
    <citation type="submission" date="2016-03" db="EMBL/GenBank/DDBJ databases">
        <title>New uncultured bacterium of the family Gallionellaceae from acid mine drainage: description and reconstruction of genome based on metagenomic analysis of microbial community.</title>
        <authorList>
            <person name="Kadnikov V."/>
            <person name="Ivasenko D."/>
            <person name="Beletsky A."/>
            <person name="Mardanov A."/>
            <person name="Danilova E."/>
            <person name="Pimenov N."/>
            <person name="Karnachuk O."/>
            <person name="Ravin N."/>
        </authorList>
    </citation>
    <scope>NUCLEOTIDE SEQUENCE [LARGE SCALE GENOMIC DNA]</scope>
    <source>
        <strain evidence="6">ShG14-8</strain>
    </source>
</reference>
<dbReference type="SUPFAM" id="SSF64518">
    <property type="entry name" value="Phase 1 flagellin"/>
    <property type="match status" value="1"/>
</dbReference>
<dbReference type="PANTHER" id="PTHR42792:SF2">
    <property type="entry name" value="FLAGELLIN"/>
    <property type="match status" value="1"/>
</dbReference>
<feature type="domain" description="Flagellin N-terminal" evidence="4">
    <location>
        <begin position="5"/>
        <end position="107"/>
    </location>
</feature>
<dbReference type="EMBL" id="LSLI01000002">
    <property type="protein sequence ID" value="KXS33707.1"/>
    <property type="molecule type" value="Genomic_DNA"/>
</dbReference>